<dbReference type="AlphaFoldDB" id="A0A834NH71"/>
<protein>
    <submittedName>
        <fullName evidence="3">Uncharacterized protein</fullName>
    </submittedName>
</protein>
<dbReference type="Gene3D" id="2.60.120.10">
    <property type="entry name" value="Jelly Rolls"/>
    <property type="match status" value="2"/>
</dbReference>
<dbReference type="Pfam" id="PF00027">
    <property type="entry name" value="cNMP_binding"/>
    <property type="match status" value="1"/>
</dbReference>
<accession>A0A834NH71</accession>
<dbReference type="SMART" id="SM00408">
    <property type="entry name" value="IGc2"/>
    <property type="match status" value="3"/>
</dbReference>
<dbReference type="CDD" id="cd00038">
    <property type="entry name" value="CAP_ED"/>
    <property type="match status" value="1"/>
</dbReference>
<dbReference type="InterPro" id="IPR018490">
    <property type="entry name" value="cNMP-bd_dom_sf"/>
</dbReference>
<keyword evidence="4" id="KW-1185">Reference proteome</keyword>
<dbReference type="InterPro" id="IPR036179">
    <property type="entry name" value="Ig-like_dom_sf"/>
</dbReference>
<dbReference type="Pfam" id="PF21339">
    <property type="entry name" value="VEGFR-1-like_Ig-like"/>
    <property type="match status" value="1"/>
</dbReference>
<dbReference type="InterPro" id="IPR018488">
    <property type="entry name" value="cNMP-bd_CS"/>
</dbReference>
<feature type="domain" description="Cyclic nucleotide-binding" evidence="1">
    <location>
        <begin position="813"/>
        <end position="921"/>
    </location>
</feature>
<evidence type="ECO:0000259" key="2">
    <source>
        <dbReference type="PROSITE" id="PS50835"/>
    </source>
</evidence>
<feature type="domain" description="Ig-like" evidence="2">
    <location>
        <begin position="479"/>
        <end position="576"/>
    </location>
</feature>
<dbReference type="Gene3D" id="2.60.40.10">
    <property type="entry name" value="Immunoglobulins"/>
    <property type="match status" value="6"/>
</dbReference>
<dbReference type="InterPro" id="IPR013783">
    <property type="entry name" value="Ig-like_fold"/>
</dbReference>
<comment type="caution">
    <text evidence="3">The sequence shown here is derived from an EMBL/GenBank/DDBJ whole genome shotgun (WGS) entry which is preliminary data.</text>
</comment>
<evidence type="ECO:0000313" key="4">
    <source>
        <dbReference type="Proteomes" id="UP000617340"/>
    </source>
</evidence>
<dbReference type="InterPro" id="IPR003599">
    <property type="entry name" value="Ig_sub"/>
</dbReference>
<dbReference type="PANTHER" id="PTHR23011:SF41">
    <property type="entry name" value="CYCLIC NUCLEOTIDE-BINDING DOMAIN-CONTAINING PROTEIN"/>
    <property type="match status" value="1"/>
</dbReference>
<dbReference type="PANTHER" id="PTHR23011">
    <property type="entry name" value="CYCLIC NUCLEOTIDE-BINDING DOMAIN CONTAINING PROTEIN"/>
    <property type="match status" value="1"/>
</dbReference>
<dbReference type="SMART" id="SM00409">
    <property type="entry name" value="IG"/>
    <property type="match status" value="5"/>
</dbReference>
<sequence length="1234" mass="143852">MQSNLTKIIGKILKYLQINSDINCSDTEGSTLKIRRYLEVGVSFVYKRSHLHWGTCYLLAAVSCQERPILMPQESEIIKHAGSSINFICTGSRKIFFFYPTNYGSDEETSEQIISSEIRVNETYKDYEYIYDFRRSKAVPGDTGWYGCSYRNITITRKEYDNPEISWAYVYVDSPDSSFVENVVKTIKGITGNMALIPCRPTLPSLQVILIDQFDEVVEISENISYDPRFGYTIDHLSLHDNGLFRCSITRNNETYEVNYHLDVFSKQDLSEPKIIKDTLRHVVRGQTLRVNCTIDLKERSIPFQFNWRTPVESQRISTHLHPIKTKLNLMHVTSELIIQNVTEEDEGEYECIIIVNGGTNSAKMNLTIHDPNKKYINLTSQDPNRRNVRKNYSNVMWVVYYDAYPEAHLRWFDHNGHEIMDDWSNPEITKYAINKTPTKTILRINRLEIEDTGVYTLEATNDYTNKSLNFTLSVLAKPTLLFKEIESYYSPGQIVEIHCYVIAFPEPEISWSFLQCPNYPSRWNSSLIELTHITEIQQKLFLSKATMEIEASGFINCTACNSEGCDSTITNIIVSDGNGGFSIMDPKEPIVEGDDVEIICAASIYNYTENIQWQDNNDKSILEDERIQVILKTTPFTYRAILQVKNVNMNDAMIYNCIGETKDGNKENLEYNLVVYRQKKPSFTNVNLNETDLIVDFGTENHKLIILKCFVDAMPKAKVTWYKTNKLKGRNMFRAIVRLVLEFIEWLTEEIIVEEITDDVAISIKMTSKLIEKKVEKKVLTLQDRSILLINPFERSSSDKTYIYELFKKLQIFRKYPEEHRKLLTSECLYQYLPRNRVIVRQGHEAWNLYFIINGEVNLSRVVTDNITGETMEVDMGSMHPGDIFGEIALLHNIPRTATIVTKTPVDLILISLEDFNEILRDNLMNEWNLLQDALVNFNYFKLWDEETIRECCILSKLKHFQANEVLLGDGKGMVNYVHFLLEGECRMIEHILVREKHTSQEMKYELYDSKTASKLNKNKKSIDTNEIKQKESKVDNDVDDDWTKVESSDTIIDYTQVILSKRADYKHVDLERMSIVTATLLDVVNEWHEITDVAEMLMREPSVLLQSYPKDVRTIFMQVCIFYRGACFGIGEKMNNRRIVSITPVRCLLIPRYWLMKHNHANIWHRVRLFMDSKFLNNQELFKEFVKNRKWIQYKRKLVNDIIKKGRRSRNCATIYDVPYSIRISEEIDPKL</sequence>
<proteinExistence type="predicted"/>
<dbReference type="PROSITE" id="PS50042">
    <property type="entry name" value="CNMP_BINDING_3"/>
    <property type="match status" value="1"/>
</dbReference>
<dbReference type="Pfam" id="PF07679">
    <property type="entry name" value="I-set"/>
    <property type="match status" value="1"/>
</dbReference>
<dbReference type="InterPro" id="IPR000595">
    <property type="entry name" value="cNMP-bd_dom"/>
</dbReference>
<reference evidence="3" key="1">
    <citation type="journal article" date="2020" name="G3 (Bethesda)">
        <title>High-Quality Assemblies for Three Invasive Social Wasps from the &lt;i&gt;Vespula&lt;/i&gt; Genus.</title>
        <authorList>
            <person name="Harrop T.W.R."/>
            <person name="Guhlin J."/>
            <person name="McLaughlin G.M."/>
            <person name="Permina E."/>
            <person name="Stockwell P."/>
            <person name="Gilligan J."/>
            <person name="Le Lec M.F."/>
            <person name="Gruber M.A.M."/>
            <person name="Quinn O."/>
            <person name="Lovegrove M."/>
            <person name="Duncan E.J."/>
            <person name="Remnant E.J."/>
            <person name="Van Eeckhoven J."/>
            <person name="Graham B."/>
            <person name="Knapp R.A."/>
            <person name="Langford K.W."/>
            <person name="Kronenberg Z."/>
            <person name="Press M.O."/>
            <person name="Eacker S.M."/>
            <person name="Wilson-Rankin E.E."/>
            <person name="Purcell J."/>
            <person name="Lester P.J."/>
            <person name="Dearden P.K."/>
        </authorList>
    </citation>
    <scope>NUCLEOTIDE SEQUENCE</scope>
    <source>
        <strain evidence="3">Linc-1</strain>
    </source>
</reference>
<dbReference type="Proteomes" id="UP000617340">
    <property type="component" value="Unassembled WGS sequence"/>
</dbReference>
<organism evidence="3 4">
    <name type="scientific">Vespula germanica</name>
    <name type="common">German yellow jacket</name>
    <name type="synonym">Paravespula germanica</name>
    <dbReference type="NCBI Taxonomy" id="30212"/>
    <lineage>
        <taxon>Eukaryota</taxon>
        <taxon>Metazoa</taxon>
        <taxon>Ecdysozoa</taxon>
        <taxon>Arthropoda</taxon>
        <taxon>Hexapoda</taxon>
        <taxon>Insecta</taxon>
        <taxon>Pterygota</taxon>
        <taxon>Neoptera</taxon>
        <taxon>Endopterygota</taxon>
        <taxon>Hymenoptera</taxon>
        <taxon>Apocrita</taxon>
        <taxon>Aculeata</taxon>
        <taxon>Vespoidea</taxon>
        <taxon>Vespidae</taxon>
        <taxon>Vespinae</taxon>
        <taxon>Vespula</taxon>
    </lineage>
</organism>
<dbReference type="PROSITE" id="PS00889">
    <property type="entry name" value="CNMP_BINDING_2"/>
    <property type="match status" value="1"/>
</dbReference>
<dbReference type="InterPro" id="IPR007110">
    <property type="entry name" value="Ig-like_dom"/>
</dbReference>
<evidence type="ECO:0000313" key="3">
    <source>
        <dbReference type="EMBL" id="KAF7410025.1"/>
    </source>
</evidence>
<evidence type="ECO:0000259" key="1">
    <source>
        <dbReference type="PROSITE" id="PS50042"/>
    </source>
</evidence>
<dbReference type="PROSITE" id="PS50835">
    <property type="entry name" value="IG_LIKE"/>
    <property type="match status" value="3"/>
</dbReference>
<gene>
    <name evidence="3" type="ORF">HZH68_004406</name>
</gene>
<dbReference type="InterPro" id="IPR013151">
    <property type="entry name" value="Immunoglobulin_dom"/>
</dbReference>
<dbReference type="Pfam" id="PF00047">
    <property type="entry name" value="ig"/>
    <property type="match status" value="1"/>
</dbReference>
<dbReference type="EMBL" id="JACSDZ010000003">
    <property type="protein sequence ID" value="KAF7410025.1"/>
    <property type="molecule type" value="Genomic_DNA"/>
</dbReference>
<dbReference type="SUPFAM" id="SSF48726">
    <property type="entry name" value="Immunoglobulin"/>
    <property type="match status" value="4"/>
</dbReference>
<dbReference type="InterPro" id="IPR014710">
    <property type="entry name" value="RmlC-like_jellyroll"/>
</dbReference>
<dbReference type="InterPro" id="IPR013098">
    <property type="entry name" value="Ig_I-set"/>
</dbReference>
<feature type="domain" description="Ig-like" evidence="2">
    <location>
        <begin position="593"/>
        <end position="658"/>
    </location>
</feature>
<dbReference type="SUPFAM" id="SSF51206">
    <property type="entry name" value="cAMP-binding domain-like"/>
    <property type="match status" value="2"/>
</dbReference>
<feature type="domain" description="Ig-like" evidence="2">
    <location>
        <begin position="273"/>
        <end position="368"/>
    </location>
</feature>
<dbReference type="InterPro" id="IPR003598">
    <property type="entry name" value="Ig_sub2"/>
</dbReference>
<name>A0A834NH71_VESGE</name>
<dbReference type="SMART" id="SM00100">
    <property type="entry name" value="cNMP"/>
    <property type="match status" value="1"/>
</dbReference>